<dbReference type="OrthoDB" id="6159855at2759"/>
<evidence type="ECO:0000313" key="3">
    <source>
        <dbReference type="Proteomes" id="UP000594262"/>
    </source>
</evidence>
<keyword evidence="3" id="KW-1185">Reference proteome</keyword>
<organism evidence="2 3">
    <name type="scientific">Clytia hemisphaerica</name>
    <dbReference type="NCBI Taxonomy" id="252671"/>
    <lineage>
        <taxon>Eukaryota</taxon>
        <taxon>Metazoa</taxon>
        <taxon>Cnidaria</taxon>
        <taxon>Hydrozoa</taxon>
        <taxon>Hydroidolina</taxon>
        <taxon>Leptothecata</taxon>
        <taxon>Obeliida</taxon>
        <taxon>Clytiidae</taxon>
        <taxon>Clytia</taxon>
    </lineage>
</organism>
<feature type="compositionally biased region" description="Basic and acidic residues" evidence="1">
    <location>
        <begin position="21"/>
        <end position="51"/>
    </location>
</feature>
<dbReference type="EnsemblMetazoa" id="CLYHEMT007430.1">
    <property type="protein sequence ID" value="CLYHEMP007430.1"/>
    <property type="gene ID" value="CLYHEMG007430"/>
</dbReference>
<evidence type="ECO:0000256" key="1">
    <source>
        <dbReference type="SAM" id="MobiDB-lite"/>
    </source>
</evidence>
<name>A0A7M5V7P6_9CNID</name>
<reference evidence="2" key="1">
    <citation type="submission" date="2021-01" db="UniProtKB">
        <authorList>
            <consortium name="EnsemblMetazoa"/>
        </authorList>
    </citation>
    <scope>IDENTIFICATION</scope>
</reference>
<sequence>MSTHSDSEEQMDTKNALLPEKASDVEKMDSRNDSCSNGEERTSAVNKKDSPKNSCSPGDEITSEVDKNDSPKDSCSTKEEMTSEVYKIDSPKDICSTKDEITSEVDKTDSPKDSCSPGDEITSEVDKTDSPKDSCSTKDEITLEVDKTDSPNDSCSTKKERTYHSDDAEPCLDGGNSDVEPCTSQSNSAGSSTTTPDGETELVPIFEDLTLNDTPRPDPLYRVVRHDEDPNIGLIAKDRKAKKTVISHVNCGSRKYYESQYISLTKSPGVAQKWHATSPGSKIGVIDVDEFPPGTEVTDLTTEENRDRHLKNSKRIKNYAKKSQEVLLVNESESIPFTLLEE</sequence>
<feature type="compositionally biased region" description="Basic and acidic residues" evidence="1">
    <location>
        <begin position="64"/>
        <end position="112"/>
    </location>
</feature>
<proteinExistence type="predicted"/>
<protein>
    <submittedName>
        <fullName evidence="2">Uncharacterized protein</fullName>
    </submittedName>
</protein>
<feature type="compositionally biased region" description="Polar residues" evidence="1">
    <location>
        <begin position="182"/>
        <end position="197"/>
    </location>
</feature>
<dbReference type="Proteomes" id="UP000594262">
    <property type="component" value="Unplaced"/>
</dbReference>
<dbReference type="AlphaFoldDB" id="A0A7M5V7P6"/>
<feature type="region of interest" description="Disordered" evidence="1">
    <location>
        <begin position="1"/>
        <end position="199"/>
    </location>
</feature>
<feature type="compositionally biased region" description="Basic and acidic residues" evidence="1">
    <location>
        <begin position="124"/>
        <end position="167"/>
    </location>
</feature>
<accession>A0A7M5V7P6</accession>
<evidence type="ECO:0000313" key="2">
    <source>
        <dbReference type="EnsemblMetazoa" id="CLYHEMP007430.1"/>
    </source>
</evidence>